<evidence type="ECO:0000313" key="1">
    <source>
        <dbReference type="EMBL" id="VDN83749.1"/>
    </source>
</evidence>
<dbReference type="EMBL" id="UZAD01000405">
    <property type="protein sequence ID" value="VDN83749.1"/>
    <property type="molecule type" value="Genomic_DNA"/>
</dbReference>
<keyword evidence="2" id="KW-1185">Reference proteome</keyword>
<gene>
    <name evidence="1" type="ORF">BPAG_LOCUS2563</name>
</gene>
<dbReference type="AlphaFoldDB" id="A0A0N4T313"/>
<accession>A0A0N4T313</accession>
<organism evidence="3">
    <name type="scientific">Brugia pahangi</name>
    <name type="common">Filarial nematode worm</name>
    <dbReference type="NCBI Taxonomy" id="6280"/>
    <lineage>
        <taxon>Eukaryota</taxon>
        <taxon>Metazoa</taxon>
        <taxon>Ecdysozoa</taxon>
        <taxon>Nematoda</taxon>
        <taxon>Chromadorea</taxon>
        <taxon>Rhabditida</taxon>
        <taxon>Spirurina</taxon>
        <taxon>Spiruromorpha</taxon>
        <taxon>Filarioidea</taxon>
        <taxon>Onchocercidae</taxon>
        <taxon>Brugia</taxon>
    </lineage>
</organism>
<sequence length="50" mass="5763">MSKYFPRLSSQSCVIDSIDTLIDNNRNQLFITTLENHPIDFTCNGNENSR</sequence>
<reference evidence="1 2" key="2">
    <citation type="submission" date="2018-11" db="EMBL/GenBank/DDBJ databases">
        <authorList>
            <consortium name="Pathogen Informatics"/>
        </authorList>
    </citation>
    <scope>NUCLEOTIDE SEQUENCE [LARGE SCALE GENOMIC DNA]</scope>
</reference>
<evidence type="ECO:0000313" key="2">
    <source>
        <dbReference type="Proteomes" id="UP000278627"/>
    </source>
</evidence>
<protein>
    <submittedName>
        <fullName evidence="1 3">Uncharacterized protein</fullName>
    </submittedName>
</protein>
<dbReference type="Proteomes" id="UP000278627">
    <property type="component" value="Unassembled WGS sequence"/>
</dbReference>
<reference evidence="3" key="1">
    <citation type="submission" date="2017-02" db="UniProtKB">
        <authorList>
            <consortium name="WormBaseParasite"/>
        </authorList>
    </citation>
    <scope>IDENTIFICATION</scope>
</reference>
<name>A0A0N4T313_BRUPA</name>
<evidence type="ECO:0000313" key="3">
    <source>
        <dbReference type="WBParaSite" id="BPAG_0000259301-mRNA-1"/>
    </source>
</evidence>
<proteinExistence type="predicted"/>
<dbReference type="WBParaSite" id="BPAG_0000259301-mRNA-1">
    <property type="protein sequence ID" value="BPAG_0000259301-mRNA-1"/>
    <property type="gene ID" value="BPAG_0000259301"/>
</dbReference>